<comment type="caution">
    <text evidence="1">The sequence shown here is derived from an EMBL/GenBank/DDBJ whole genome shotgun (WGS) entry which is preliminary data.</text>
</comment>
<keyword evidence="2" id="KW-1185">Reference proteome</keyword>
<protein>
    <submittedName>
        <fullName evidence="1">Uncharacterized protein</fullName>
    </submittedName>
</protein>
<evidence type="ECO:0000313" key="2">
    <source>
        <dbReference type="Proteomes" id="UP000827872"/>
    </source>
</evidence>
<accession>A0ACB8F2C5</accession>
<evidence type="ECO:0000313" key="1">
    <source>
        <dbReference type="EMBL" id="KAH7999438.1"/>
    </source>
</evidence>
<dbReference type="Proteomes" id="UP000827872">
    <property type="component" value="Linkage Group LG05"/>
</dbReference>
<proteinExistence type="predicted"/>
<gene>
    <name evidence="1" type="ORF">K3G42_010505</name>
</gene>
<organism evidence="1 2">
    <name type="scientific">Sphaerodactylus townsendi</name>
    <dbReference type="NCBI Taxonomy" id="933632"/>
    <lineage>
        <taxon>Eukaryota</taxon>
        <taxon>Metazoa</taxon>
        <taxon>Chordata</taxon>
        <taxon>Craniata</taxon>
        <taxon>Vertebrata</taxon>
        <taxon>Euteleostomi</taxon>
        <taxon>Lepidosauria</taxon>
        <taxon>Squamata</taxon>
        <taxon>Bifurcata</taxon>
        <taxon>Gekkota</taxon>
        <taxon>Sphaerodactylidae</taxon>
        <taxon>Sphaerodactylus</taxon>
    </lineage>
</organism>
<sequence length="179" mass="20781">MTLWLVSQSLSLQEVSHLNSYPYIRMHLGTGNSNWSQVGKELAAKHRGQTMGAAKRREKPQVRHRQRHRTQTRRGRLGGKRTTVRRMNHRQGKKRPVGKYSKKAQNLQFDSVRMTNEAQNLLHFCVHDLYKKVSLAAERLRKKKRHVSITASDVKNALKKIFPWKANKKSAPSMSCKCR</sequence>
<dbReference type="EMBL" id="CM037618">
    <property type="protein sequence ID" value="KAH7999438.1"/>
    <property type="molecule type" value="Genomic_DNA"/>
</dbReference>
<reference evidence="1" key="1">
    <citation type="submission" date="2021-08" db="EMBL/GenBank/DDBJ databases">
        <title>The first chromosome-level gecko genome reveals the dynamic sex chromosomes of Neotropical dwarf geckos (Sphaerodactylidae: Sphaerodactylus).</title>
        <authorList>
            <person name="Pinto B.J."/>
            <person name="Keating S.E."/>
            <person name="Gamble T."/>
        </authorList>
    </citation>
    <scope>NUCLEOTIDE SEQUENCE</scope>
    <source>
        <strain evidence="1">TG3544</strain>
    </source>
</reference>
<name>A0ACB8F2C5_9SAUR</name>